<protein>
    <submittedName>
        <fullName evidence="2">Uncharacterized protein</fullName>
    </submittedName>
</protein>
<sequence length="412" mass="42277">MNLTAAIPACKTDLGPFAKNQVSECLSTSITPMSWGSNIVNCLKNTVKDLCLRGLPRACTDLSGVSGTDLDSKIPQCKVALGPFAASDTLGCLTSGPTQGDAIIDCLTKHTGLPNLSNLCPFATVPYLGCLSQLPTACDTLKDTNGLDLVPLLPTCRAAFGNYGTGYVAQCLDPYSDSFAFKGADIVACLKEYVSKICLSTLPPACTSLDGLTATDLPGRAPQCITDLGPFASGGVKKCEGTSTSGESFLNCIKTAISGGEGSGRVAGSVVPGATITAGVKPTPISGLDIPIVHGHGGYGNGGGYGYGYGYGSDGSGYGYGYGRPRNGYGSTRPGHGQDSEFLPGLDFGADPSSLDFWKKVENWIMHRWLPGAAKGAEKGAAKGAEKGAAKGAEKGAEKGAKARRGFAPEDR</sequence>
<accession>A0A9P7MFR0</accession>
<proteinExistence type="predicted"/>
<feature type="region of interest" description="Disordered" evidence="1">
    <location>
        <begin position="376"/>
        <end position="412"/>
    </location>
</feature>
<gene>
    <name evidence="2" type="ORF">E4U60_006959</name>
</gene>
<evidence type="ECO:0000313" key="3">
    <source>
        <dbReference type="Proteomes" id="UP000706124"/>
    </source>
</evidence>
<dbReference type="Proteomes" id="UP000706124">
    <property type="component" value="Unassembled WGS sequence"/>
</dbReference>
<keyword evidence="3" id="KW-1185">Reference proteome</keyword>
<dbReference type="OrthoDB" id="4405280at2759"/>
<evidence type="ECO:0000313" key="2">
    <source>
        <dbReference type="EMBL" id="KAG5943061.1"/>
    </source>
</evidence>
<dbReference type="EMBL" id="SRPO01000072">
    <property type="protein sequence ID" value="KAG5943061.1"/>
    <property type="molecule type" value="Genomic_DNA"/>
</dbReference>
<name>A0A9P7MFR0_9HYPO</name>
<reference evidence="2 3" key="1">
    <citation type="journal article" date="2020" name="bioRxiv">
        <title>Whole genome comparisons of ergot fungi reveals the divergence and evolution of species within the genus Claviceps are the result of varying mechanisms driving genome evolution and host range expansion.</title>
        <authorList>
            <person name="Wyka S.A."/>
            <person name="Mondo S.J."/>
            <person name="Liu M."/>
            <person name="Dettman J."/>
            <person name="Nalam V."/>
            <person name="Broders K.D."/>
        </authorList>
    </citation>
    <scope>NUCLEOTIDE SEQUENCE [LARGE SCALE GENOMIC DNA]</scope>
    <source>
        <strain evidence="2 3">CCC 1485</strain>
    </source>
</reference>
<dbReference type="AlphaFoldDB" id="A0A9P7MFR0"/>
<evidence type="ECO:0000256" key="1">
    <source>
        <dbReference type="SAM" id="MobiDB-lite"/>
    </source>
</evidence>
<organism evidence="2 3">
    <name type="scientific">Claviceps pazoutovae</name>
    <dbReference type="NCBI Taxonomy" id="1649127"/>
    <lineage>
        <taxon>Eukaryota</taxon>
        <taxon>Fungi</taxon>
        <taxon>Dikarya</taxon>
        <taxon>Ascomycota</taxon>
        <taxon>Pezizomycotina</taxon>
        <taxon>Sordariomycetes</taxon>
        <taxon>Hypocreomycetidae</taxon>
        <taxon>Hypocreales</taxon>
        <taxon>Clavicipitaceae</taxon>
        <taxon>Claviceps</taxon>
    </lineage>
</organism>
<comment type="caution">
    <text evidence="2">The sequence shown here is derived from an EMBL/GenBank/DDBJ whole genome shotgun (WGS) entry which is preliminary data.</text>
</comment>